<dbReference type="GO" id="GO:0009403">
    <property type="term" value="P:toxin biosynthetic process"/>
    <property type="evidence" value="ECO:0007669"/>
    <property type="project" value="InterPro"/>
</dbReference>
<dbReference type="AlphaFoldDB" id="A0A1G6ZBL9"/>
<dbReference type="InterPro" id="IPR001940">
    <property type="entry name" value="Peptidase_S1C"/>
</dbReference>
<name>A0A1G6ZBL9_9ACTN</name>
<dbReference type="InterPro" id="IPR043504">
    <property type="entry name" value="Peptidase_S1_PA_chymotrypsin"/>
</dbReference>
<dbReference type="Proteomes" id="UP000198949">
    <property type="component" value="Unassembled WGS sequence"/>
</dbReference>
<feature type="transmembrane region" description="Helical" evidence="8">
    <location>
        <begin position="30"/>
        <end position="53"/>
    </location>
</feature>
<dbReference type="Pfam" id="PF13365">
    <property type="entry name" value="Trypsin_2"/>
    <property type="match status" value="1"/>
</dbReference>
<dbReference type="PANTHER" id="PTHR43343">
    <property type="entry name" value="PEPTIDASE S12"/>
    <property type="match status" value="1"/>
</dbReference>
<keyword evidence="3" id="KW-0645">Protease</keyword>
<keyword evidence="7 8" id="KW-0472">Membrane</keyword>
<feature type="transmembrane region" description="Helical" evidence="8">
    <location>
        <begin position="6"/>
        <end position="23"/>
    </location>
</feature>
<dbReference type="GO" id="GO:0016020">
    <property type="term" value="C:membrane"/>
    <property type="evidence" value="ECO:0007669"/>
    <property type="project" value="UniProtKB-SubCell"/>
</dbReference>
<dbReference type="Gene3D" id="2.40.10.10">
    <property type="entry name" value="Trypsin-like serine proteases"/>
    <property type="match status" value="2"/>
</dbReference>
<accession>A0A1G6ZBL9</accession>
<dbReference type="InterPro" id="IPR051201">
    <property type="entry name" value="Chloro_Bact_Ser_Proteases"/>
</dbReference>
<dbReference type="OrthoDB" id="9766361at2"/>
<evidence type="ECO:0000256" key="4">
    <source>
        <dbReference type="ARBA" id="ARBA00022692"/>
    </source>
</evidence>
<dbReference type="PANTHER" id="PTHR43343:SF3">
    <property type="entry name" value="PROTEASE DO-LIKE 8, CHLOROPLASTIC"/>
    <property type="match status" value="1"/>
</dbReference>
<evidence type="ECO:0000256" key="2">
    <source>
        <dbReference type="ARBA" id="ARBA00010541"/>
    </source>
</evidence>
<dbReference type="PRINTS" id="PR00834">
    <property type="entry name" value="PROTEASES2C"/>
</dbReference>
<dbReference type="InterPro" id="IPR009003">
    <property type="entry name" value="Peptidase_S1_PA"/>
</dbReference>
<evidence type="ECO:0000313" key="9">
    <source>
        <dbReference type="EMBL" id="SDE00079.1"/>
    </source>
</evidence>
<protein>
    <submittedName>
        <fullName evidence="9">Colicin V production protein</fullName>
    </submittedName>
</protein>
<proteinExistence type="inferred from homology"/>
<dbReference type="GO" id="GO:0006508">
    <property type="term" value="P:proteolysis"/>
    <property type="evidence" value="ECO:0007669"/>
    <property type="project" value="UniProtKB-KW"/>
</dbReference>
<dbReference type="InterPro" id="IPR047680">
    <property type="entry name" value="MarP-like"/>
</dbReference>
<comment type="subcellular location">
    <subcellularLocation>
        <location evidence="1">Membrane</location>
        <topology evidence="1">Multi-pass membrane protein</topology>
    </subcellularLocation>
</comment>
<feature type="transmembrane region" description="Helical" evidence="8">
    <location>
        <begin position="65"/>
        <end position="90"/>
    </location>
</feature>
<dbReference type="NCBIfam" id="NF033740">
    <property type="entry name" value="MarP_fam_protase"/>
    <property type="match status" value="1"/>
</dbReference>
<keyword evidence="10" id="KW-1185">Reference proteome</keyword>
<dbReference type="InterPro" id="IPR003825">
    <property type="entry name" value="Colicin-V_CvpA"/>
</dbReference>
<gene>
    <name evidence="9" type="ORF">SAMN05216270_110165</name>
</gene>
<evidence type="ECO:0000256" key="1">
    <source>
        <dbReference type="ARBA" id="ARBA00004141"/>
    </source>
</evidence>
<dbReference type="GO" id="GO:0004252">
    <property type="term" value="F:serine-type endopeptidase activity"/>
    <property type="evidence" value="ECO:0007669"/>
    <property type="project" value="InterPro"/>
</dbReference>
<evidence type="ECO:0000256" key="6">
    <source>
        <dbReference type="ARBA" id="ARBA00022989"/>
    </source>
</evidence>
<keyword evidence="6 8" id="KW-1133">Transmembrane helix</keyword>
<keyword evidence="5" id="KW-0378">Hydrolase</keyword>
<comment type="similarity">
    <text evidence="2">Belongs to the peptidase S1C family.</text>
</comment>
<evidence type="ECO:0000256" key="5">
    <source>
        <dbReference type="ARBA" id="ARBA00022801"/>
    </source>
</evidence>
<dbReference type="Pfam" id="PF02674">
    <property type="entry name" value="Colicin_V"/>
    <property type="match status" value="1"/>
</dbReference>
<dbReference type="STRING" id="58114.SAMN05216270_110165"/>
<organism evidence="9 10">
    <name type="scientific">Glycomyces harbinensis</name>
    <dbReference type="NCBI Taxonomy" id="58114"/>
    <lineage>
        <taxon>Bacteria</taxon>
        <taxon>Bacillati</taxon>
        <taxon>Actinomycetota</taxon>
        <taxon>Actinomycetes</taxon>
        <taxon>Glycomycetales</taxon>
        <taxon>Glycomycetaceae</taxon>
        <taxon>Glycomyces</taxon>
    </lineage>
</organism>
<feature type="transmembrane region" description="Helical" evidence="8">
    <location>
        <begin position="102"/>
        <end position="123"/>
    </location>
</feature>
<evidence type="ECO:0000313" key="10">
    <source>
        <dbReference type="Proteomes" id="UP000198949"/>
    </source>
</evidence>
<evidence type="ECO:0000256" key="8">
    <source>
        <dbReference type="SAM" id="Phobius"/>
    </source>
</evidence>
<dbReference type="EMBL" id="FNAD01000010">
    <property type="protein sequence ID" value="SDE00079.1"/>
    <property type="molecule type" value="Genomic_DNA"/>
</dbReference>
<reference evidence="10" key="1">
    <citation type="submission" date="2016-10" db="EMBL/GenBank/DDBJ databases">
        <authorList>
            <person name="Varghese N."/>
            <person name="Submissions S."/>
        </authorList>
    </citation>
    <scope>NUCLEOTIDE SEQUENCE [LARGE SCALE GENOMIC DNA]</scope>
    <source>
        <strain evidence="10">CGMCC 4.3516</strain>
    </source>
</reference>
<dbReference type="SUPFAM" id="SSF50494">
    <property type="entry name" value="Trypsin-like serine proteases"/>
    <property type="match status" value="1"/>
</dbReference>
<evidence type="ECO:0000256" key="7">
    <source>
        <dbReference type="ARBA" id="ARBA00023136"/>
    </source>
</evidence>
<evidence type="ECO:0000256" key="3">
    <source>
        <dbReference type="ARBA" id="ARBA00022670"/>
    </source>
</evidence>
<sequence length="398" mass="40922">MSAGGSGILVDVVIVLLALLFAVNGYREGFITSATAFFGFLGGALLGIQIAPFAGDFYQDALAKLIVSLVVVFALAVGGMALMTALGYRLRRRLKSNGSRRLDHLAGPIVSVAAVLLVTWVAAAPLANSSMPAVAGAVRNSSLVSGIDEYMPDTVKGVYESLQESLNTSGMPNVFFGLDPTDARSVAPPDPELAASGLVVNSEESVLKVHGSAPSCDRQIEGSSFVYDDELVATNAHVVAGTESVQVESDGELFDADVIVFEPDKDLAILHVPGLDAPALPIQPETAGSGEDAVVLGYPGGGPYTATAARIREARIVTGPDIYDDGTVTREVYQLYATIIGGNSGGPLLNPAGEVIGVIFAAAVDDPETGYALTMDESSPVLEAGRTASGSVATGSCT</sequence>
<keyword evidence="4 8" id="KW-0812">Transmembrane</keyword>
<dbReference type="RefSeq" id="WP_091037988.1">
    <property type="nucleotide sequence ID" value="NZ_FNAD01000010.1"/>
</dbReference>